<keyword evidence="3" id="KW-1003">Cell membrane</keyword>
<proteinExistence type="predicted"/>
<dbReference type="Pfam" id="PF07690">
    <property type="entry name" value="MFS_1"/>
    <property type="match status" value="2"/>
</dbReference>
<dbReference type="GO" id="GO:0022857">
    <property type="term" value="F:transmembrane transporter activity"/>
    <property type="evidence" value="ECO:0007669"/>
    <property type="project" value="InterPro"/>
</dbReference>
<evidence type="ECO:0000259" key="8">
    <source>
        <dbReference type="PROSITE" id="PS50850"/>
    </source>
</evidence>
<dbReference type="InterPro" id="IPR004638">
    <property type="entry name" value="EmrB-like"/>
</dbReference>
<comment type="caution">
    <text evidence="9">The sequence shown here is derived from an EMBL/GenBank/DDBJ whole genome shotgun (WGS) entry which is preliminary data.</text>
</comment>
<feature type="transmembrane region" description="Helical" evidence="7">
    <location>
        <begin position="60"/>
        <end position="77"/>
    </location>
</feature>
<gene>
    <name evidence="9" type="primary">hsrA_1</name>
    <name evidence="9" type="ORF">CLLU_15740</name>
</gene>
<dbReference type="EMBL" id="PVXP01000017">
    <property type="protein sequence ID" value="PRR85393.1"/>
    <property type="molecule type" value="Genomic_DNA"/>
</dbReference>
<feature type="transmembrane region" description="Helical" evidence="7">
    <location>
        <begin position="434"/>
        <end position="462"/>
    </location>
</feature>
<dbReference type="PANTHER" id="PTHR42718">
    <property type="entry name" value="MAJOR FACILITATOR SUPERFAMILY MULTIDRUG TRANSPORTER MFSC"/>
    <property type="match status" value="1"/>
</dbReference>
<dbReference type="PRINTS" id="PR01036">
    <property type="entry name" value="TCRTETB"/>
</dbReference>
<evidence type="ECO:0000256" key="2">
    <source>
        <dbReference type="ARBA" id="ARBA00022448"/>
    </source>
</evidence>
<feature type="transmembrane region" description="Helical" evidence="7">
    <location>
        <begin position="84"/>
        <end position="107"/>
    </location>
</feature>
<feature type="transmembrane region" description="Helical" evidence="7">
    <location>
        <begin position="334"/>
        <end position="353"/>
    </location>
</feature>
<keyword evidence="6 7" id="KW-0472">Membrane</keyword>
<feature type="transmembrane region" description="Helical" evidence="7">
    <location>
        <begin position="203"/>
        <end position="222"/>
    </location>
</feature>
<dbReference type="PROSITE" id="PS50850">
    <property type="entry name" value="MFS"/>
    <property type="match status" value="1"/>
</dbReference>
<keyword evidence="2" id="KW-0813">Transport</keyword>
<dbReference type="NCBIfam" id="TIGR00711">
    <property type="entry name" value="efflux_EmrB"/>
    <property type="match status" value="1"/>
</dbReference>
<dbReference type="PANTHER" id="PTHR42718:SF43">
    <property type="entry name" value="LINCOMYCIN RESISTANCE PROTEIN LMRB"/>
    <property type="match status" value="1"/>
</dbReference>
<keyword evidence="10" id="KW-1185">Reference proteome</keyword>
<feature type="transmembrane region" description="Helical" evidence="7">
    <location>
        <begin position="20"/>
        <end position="40"/>
    </location>
</feature>
<reference evidence="9 10" key="1">
    <citation type="submission" date="2018-03" db="EMBL/GenBank/DDBJ databases">
        <title>Genome sequence of Clostridium luticellarii DSM 29923.</title>
        <authorList>
            <person name="Poehlein A."/>
            <person name="Daniel R."/>
        </authorList>
    </citation>
    <scope>NUCLEOTIDE SEQUENCE [LARGE SCALE GENOMIC DNA]</scope>
    <source>
        <strain evidence="9 10">DSM 29923</strain>
    </source>
</reference>
<keyword evidence="4 7" id="KW-0812">Transmembrane</keyword>
<dbReference type="Gene3D" id="1.20.1250.20">
    <property type="entry name" value="MFS general substrate transporter like domains"/>
    <property type="match status" value="1"/>
</dbReference>
<evidence type="ECO:0000256" key="4">
    <source>
        <dbReference type="ARBA" id="ARBA00022692"/>
    </source>
</evidence>
<sequence length="471" mass="51851">MLQQENYLQSRKYNKKVIMFTLLLGSFIALFNETILNIAFPKLMAEMNVGATTVQWLTTGYVLVIAILMPVTAFLMNTFTTKRLFMGAVTLFLIGTICAFFSASFPLLLISRIIQAFGTSMMIPILINTALAIHPREKRGLVMGTCICVVSLGPAFGPTFSGILLQYFSWHILFLVLTPFLVICLVLGYIFLENVNTITKPKIDYLSILLSAAGIACIIYSISSMSTVNILVVLGIFIAGVISVILFCRRQTLLKQPMLQVKSFKYPVFARSMLIIMIIQMLQFSMNIILPMVLENGFKTSSLVTGIVLLPATLFNALLSPMAGKVYDNIGEKIVIPGGVLLMCISTFILSNITKSNSILTIVILYCFICIGSAMAASNTQTTALNQLPDKFRADGIAIINTLMQIAGCLGSSLFLGIMSIYENKYLIVSHSKISAAFYGFTSSIRFAAIILVIGFILSLTLKYDIKNKLR</sequence>
<organism evidence="9 10">
    <name type="scientific">Clostridium luticellarii</name>
    <dbReference type="NCBI Taxonomy" id="1691940"/>
    <lineage>
        <taxon>Bacteria</taxon>
        <taxon>Bacillati</taxon>
        <taxon>Bacillota</taxon>
        <taxon>Clostridia</taxon>
        <taxon>Eubacteriales</taxon>
        <taxon>Clostridiaceae</taxon>
        <taxon>Clostridium</taxon>
    </lineage>
</organism>
<feature type="domain" description="Major facilitator superfamily (MFS) profile" evidence="8">
    <location>
        <begin position="18"/>
        <end position="467"/>
    </location>
</feature>
<evidence type="ECO:0000313" key="9">
    <source>
        <dbReference type="EMBL" id="PRR85393.1"/>
    </source>
</evidence>
<keyword evidence="5 7" id="KW-1133">Transmembrane helix</keyword>
<evidence type="ECO:0000256" key="6">
    <source>
        <dbReference type="ARBA" id="ARBA00023136"/>
    </source>
</evidence>
<dbReference type="AlphaFoldDB" id="A0A2T0BNG0"/>
<comment type="subcellular location">
    <subcellularLocation>
        <location evidence="1">Cell membrane</location>
        <topology evidence="1">Multi-pass membrane protein</topology>
    </subcellularLocation>
</comment>
<dbReference type="RefSeq" id="WP_207655959.1">
    <property type="nucleotide sequence ID" value="NZ_PVXP01000017.1"/>
</dbReference>
<dbReference type="GO" id="GO:0005886">
    <property type="term" value="C:plasma membrane"/>
    <property type="evidence" value="ECO:0007669"/>
    <property type="project" value="UniProtKB-SubCell"/>
</dbReference>
<dbReference type="InterPro" id="IPR036259">
    <property type="entry name" value="MFS_trans_sf"/>
</dbReference>
<feature type="transmembrane region" description="Helical" evidence="7">
    <location>
        <begin position="302"/>
        <end position="322"/>
    </location>
</feature>
<feature type="transmembrane region" description="Helical" evidence="7">
    <location>
        <begin position="359"/>
        <end position="377"/>
    </location>
</feature>
<feature type="transmembrane region" description="Helical" evidence="7">
    <location>
        <begin position="140"/>
        <end position="164"/>
    </location>
</feature>
<feature type="transmembrane region" description="Helical" evidence="7">
    <location>
        <begin position="170"/>
        <end position="191"/>
    </location>
</feature>
<dbReference type="SUPFAM" id="SSF103473">
    <property type="entry name" value="MFS general substrate transporter"/>
    <property type="match status" value="1"/>
</dbReference>
<dbReference type="InterPro" id="IPR011701">
    <property type="entry name" value="MFS"/>
</dbReference>
<feature type="transmembrane region" description="Helical" evidence="7">
    <location>
        <begin position="113"/>
        <end position="133"/>
    </location>
</feature>
<feature type="transmembrane region" description="Helical" evidence="7">
    <location>
        <begin position="398"/>
        <end position="422"/>
    </location>
</feature>
<evidence type="ECO:0000256" key="5">
    <source>
        <dbReference type="ARBA" id="ARBA00022989"/>
    </source>
</evidence>
<evidence type="ECO:0000256" key="7">
    <source>
        <dbReference type="SAM" id="Phobius"/>
    </source>
</evidence>
<feature type="transmembrane region" description="Helical" evidence="7">
    <location>
        <begin position="228"/>
        <end position="248"/>
    </location>
</feature>
<evidence type="ECO:0000256" key="1">
    <source>
        <dbReference type="ARBA" id="ARBA00004651"/>
    </source>
</evidence>
<dbReference type="CDD" id="cd17503">
    <property type="entry name" value="MFS_LmrB_MDR_like"/>
    <property type="match status" value="1"/>
</dbReference>
<evidence type="ECO:0000313" key="10">
    <source>
        <dbReference type="Proteomes" id="UP000237798"/>
    </source>
</evidence>
<name>A0A2T0BNG0_9CLOT</name>
<accession>A0A2T0BNG0</accession>
<dbReference type="Gene3D" id="1.20.1720.10">
    <property type="entry name" value="Multidrug resistance protein D"/>
    <property type="match status" value="1"/>
</dbReference>
<feature type="transmembrane region" description="Helical" evidence="7">
    <location>
        <begin position="268"/>
        <end position="290"/>
    </location>
</feature>
<protein>
    <submittedName>
        <fullName evidence="9">Putative transport protein HsrA</fullName>
    </submittedName>
</protein>
<dbReference type="InterPro" id="IPR020846">
    <property type="entry name" value="MFS_dom"/>
</dbReference>
<dbReference type="Proteomes" id="UP000237798">
    <property type="component" value="Unassembled WGS sequence"/>
</dbReference>
<evidence type="ECO:0000256" key="3">
    <source>
        <dbReference type="ARBA" id="ARBA00022475"/>
    </source>
</evidence>